<proteinExistence type="predicted"/>
<dbReference type="GO" id="GO:0046872">
    <property type="term" value="F:metal ion binding"/>
    <property type="evidence" value="ECO:0007669"/>
    <property type="project" value="UniProtKB-KW"/>
</dbReference>
<dbReference type="CDD" id="cd03414">
    <property type="entry name" value="CbiX_SirB_C"/>
    <property type="match status" value="1"/>
</dbReference>
<reference evidence="6" key="1">
    <citation type="submission" date="2017-07" db="EMBL/GenBank/DDBJ databases">
        <title>Draft genome sequence of Effusibacillus lacus strain skLN1.</title>
        <authorList>
            <person name="Watanabe M."/>
            <person name="Kojima H."/>
            <person name="Fukui M."/>
        </authorList>
    </citation>
    <scope>NUCLEOTIDE SEQUENCE [LARGE SCALE GENOMIC DNA]</scope>
    <source>
        <strain evidence="6">skLN1</strain>
    </source>
</reference>
<keyword evidence="3" id="KW-0175">Coiled coil</keyword>
<dbReference type="OrthoDB" id="9797895at2"/>
<sequence>MSEAVLLIGHGSRDPEGNAEFAAFVEKLKELRSDIRIDLAYLELARPTIGETIDRLAAEGVSRITAVPVILLAAGHVKAEIPHILDEARKRHPHLDIQYGRHLGLHEQVLNILEERLAEAEQEGQDRKDTTVLLVGRGSSDADANGDLYKLSRILWERTGVAGVEVCFIGVTYPDFPGGVRRAAAAGTSHVIVLPYFLFTGVLMKRMESMLQELSPEFPAVSFALANYFGYHPGLLEIVSDRMDEVATGGALMNCDMCKYRLQAAHHHHHDHGHHHHHHDHHGHEHHHDHASHGHHYEDHDWQEQVVPAEAKGHS</sequence>
<dbReference type="Proteomes" id="UP000217785">
    <property type="component" value="Unassembled WGS sequence"/>
</dbReference>
<feature type="coiled-coil region" evidence="3">
    <location>
        <begin position="103"/>
        <end position="130"/>
    </location>
</feature>
<dbReference type="InterPro" id="IPR002762">
    <property type="entry name" value="CbiX-like"/>
</dbReference>
<keyword evidence="6" id="KW-1185">Reference proteome</keyword>
<dbReference type="CDD" id="cd03416">
    <property type="entry name" value="CbiX_SirB_N"/>
    <property type="match status" value="1"/>
</dbReference>
<protein>
    <submittedName>
        <fullName evidence="5">Sirohydrochlorin chelatase</fullName>
    </submittedName>
</protein>
<dbReference type="InterPro" id="IPR050963">
    <property type="entry name" value="Sirohydro_Cobaltochel/CbiX"/>
</dbReference>
<keyword evidence="1" id="KW-0479">Metal-binding</keyword>
<dbReference type="Pfam" id="PF01903">
    <property type="entry name" value="CbiX"/>
    <property type="match status" value="2"/>
</dbReference>
<feature type="region of interest" description="Disordered" evidence="4">
    <location>
        <begin position="268"/>
        <end position="298"/>
    </location>
</feature>
<name>A0A292YQ41_9BACL</name>
<dbReference type="AlphaFoldDB" id="A0A292YQ41"/>
<evidence type="ECO:0000256" key="3">
    <source>
        <dbReference type="SAM" id="Coils"/>
    </source>
</evidence>
<dbReference type="RefSeq" id="WP_096182747.1">
    <property type="nucleotide sequence ID" value="NZ_BDUF01000076.1"/>
</dbReference>
<evidence type="ECO:0000256" key="2">
    <source>
        <dbReference type="ARBA" id="ARBA00023239"/>
    </source>
</evidence>
<accession>A0A292YQ41</accession>
<dbReference type="PANTHER" id="PTHR33542">
    <property type="entry name" value="SIROHYDROCHLORIN FERROCHELATASE, CHLOROPLASTIC"/>
    <property type="match status" value="1"/>
</dbReference>
<organism evidence="5 6">
    <name type="scientific">Effusibacillus lacus</name>
    <dbReference type="NCBI Taxonomy" id="1348429"/>
    <lineage>
        <taxon>Bacteria</taxon>
        <taxon>Bacillati</taxon>
        <taxon>Bacillota</taxon>
        <taxon>Bacilli</taxon>
        <taxon>Bacillales</taxon>
        <taxon>Alicyclobacillaceae</taxon>
        <taxon>Effusibacillus</taxon>
    </lineage>
</organism>
<keyword evidence="2" id="KW-0456">Lyase</keyword>
<evidence type="ECO:0000313" key="5">
    <source>
        <dbReference type="EMBL" id="GAX91021.1"/>
    </source>
</evidence>
<dbReference type="GO" id="GO:0016829">
    <property type="term" value="F:lyase activity"/>
    <property type="evidence" value="ECO:0007669"/>
    <property type="project" value="UniProtKB-KW"/>
</dbReference>
<dbReference type="Gene3D" id="3.40.50.1400">
    <property type="match status" value="2"/>
</dbReference>
<dbReference type="EMBL" id="BDUF01000076">
    <property type="protein sequence ID" value="GAX91021.1"/>
    <property type="molecule type" value="Genomic_DNA"/>
</dbReference>
<gene>
    <name evidence="5" type="ORF">EFBL_2681</name>
</gene>
<evidence type="ECO:0000256" key="4">
    <source>
        <dbReference type="SAM" id="MobiDB-lite"/>
    </source>
</evidence>
<dbReference type="PANTHER" id="PTHR33542:SF3">
    <property type="entry name" value="SIROHYDROCHLORIN FERROCHELATASE, CHLOROPLASTIC"/>
    <property type="match status" value="1"/>
</dbReference>
<evidence type="ECO:0000256" key="1">
    <source>
        <dbReference type="ARBA" id="ARBA00022723"/>
    </source>
</evidence>
<comment type="caution">
    <text evidence="5">The sequence shown here is derived from an EMBL/GenBank/DDBJ whole genome shotgun (WGS) entry which is preliminary data.</text>
</comment>
<dbReference type="SUPFAM" id="SSF53800">
    <property type="entry name" value="Chelatase"/>
    <property type="match status" value="1"/>
</dbReference>
<feature type="compositionally biased region" description="Basic and acidic residues" evidence="4">
    <location>
        <begin position="282"/>
        <end position="298"/>
    </location>
</feature>
<feature type="compositionally biased region" description="Basic residues" evidence="4">
    <location>
        <begin position="268"/>
        <end position="281"/>
    </location>
</feature>
<evidence type="ECO:0000313" key="6">
    <source>
        <dbReference type="Proteomes" id="UP000217785"/>
    </source>
</evidence>